<accession>A0ABT8GF10</accession>
<proteinExistence type="predicted"/>
<dbReference type="Gene3D" id="3.40.390.10">
    <property type="entry name" value="Collagenase (Catalytic Domain)"/>
    <property type="match status" value="1"/>
</dbReference>
<sequence>MRTLGRLAVILGVGAVAVVGTAYATGFDLSEWQHLGKPRNVLVVEGEQIRIPIPDGPSERRASSLPVTTDGSHAFMFEETAQGPTRYDPCRAVEWTHNPAGMPTGAEELVHDAFADVARHTGLVFEYVGETDEVAGFDRPLFQERYGEGFAPVIVGWSTEEQTAELAGSVTGLGGSSSVNGAFGDQRFLAAGVVVLDTEDVTELMESRRGTALATAVIMHELAHVIGLAHVDDPTELMNDENSMLITWGPGDRAGLAIAGAGPCQ</sequence>
<protein>
    <submittedName>
        <fullName evidence="1">Matrixin family metalloprotease</fullName>
        <ecNumber evidence="1">3.4.24.-</ecNumber>
    </submittedName>
</protein>
<dbReference type="RefSeq" id="WP_301140697.1">
    <property type="nucleotide sequence ID" value="NZ_JAUHQA010000001.1"/>
</dbReference>
<name>A0ABT8GF10_9MICO</name>
<gene>
    <name evidence="1" type="ORF">QQX02_01180</name>
</gene>
<dbReference type="InterPro" id="IPR024079">
    <property type="entry name" value="MetalloPept_cat_dom_sf"/>
</dbReference>
<dbReference type="GO" id="GO:0008237">
    <property type="term" value="F:metallopeptidase activity"/>
    <property type="evidence" value="ECO:0007669"/>
    <property type="project" value="UniProtKB-KW"/>
</dbReference>
<keyword evidence="2" id="KW-1185">Reference proteome</keyword>
<keyword evidence="1" id="KW-0482">Metalloprotease</keyword>
<reference evidence="1" key="1">
    <citation type="submission" date="2023-06" db="EMBL/GenBank/DDBJ databases">
        <title>Egi l300058.</title>
        <authorList>
            <person name="Gao L."/>
            <person name="Fang B.-Z."/>
            <person name="Li W.-J."/>
        </authorList>
    </citation>
    <scope>NUCLEOTIDE SEQUENCE</scope>
    <source>
        <strain evidence="1">EGI L300058</strain>
    </source>
</reference>
<keyword evidence="1" id="KW-0645">Protease</keyword>
<comment type="caution">
    <text evidence="1">The sequence shown here is derived from an EMBL/GenBank/DDBJ whole genome shotgun (WGS) entry which is preliminary data.</text>
</comment>
<evidence type="ECO:0000313" key="1">
    <source>
        <dbReference type="EMBL" id="MDN4479536.1"/>
    </source>
</evidence>
<dbReference type="EC" id="3.4.24.-" evidence="1"/>
<dbReference type="Proteomes" id="UP001172708">
    <property type="component" value="Unassembled WGS sequence"/>
</dbReference>
<dbReference type="EMBL" id="JAUHQA010000001">
    <property type="protein sequence ID" value="MDN4479536.1"/>
    <property type="molecule type" value="Genomic_DNA"/>
</dbReference>
<organism evidence="1 2">
    <name type="scientific">Demequina muriae</name>
    <dbReference type="NCBI Taxonomy" id="3051664"/>
    <lineage>
        <taxon>Bacteria</taxon>
        <taxon>Bacillati</taxon>
        <taxon>Actinomycetota</taxon>
        <taxon>Actinomycetes</taxon>
        <taxon>Micrococcales</taxon>
        <taxon>Demequinaceae</taxon>
        <taxon>Demequina</taxon>
    </lineage>
</organism>
<evidence type="ECO:0000313" key="2">
    <source>
        <dbReference type="Proteomes" id="UP001172708"/>
    </source>
</evidence>
<keyword evidence="1" id="KW-0378">Hydrolase</keyword>
<dbReference type="SUPFAM" id="SSF55486">
    <property type="entry name" value="Metalloproteases ('zincins'), catalytic domain"/>
    <property type="match status" value="1"/>
</dbReference>